<dbReference type="Gene3D" id="1.10.287.1490">
    <property type="match status" value="1"/>
</dbReference>
<gene>
    <name evidence="3" type="ORF">Strain138_001715</name>
    <name evidence="4" type="ORF">Strain318_001714</name>
</gene>
<evidence type="ECO:0000313" key="4">
    <source>
        <dbReference type="EMBL" id="WKW15331.1"/>
    </source>
</evidence>
<dbReference type="AlphaFoldDB" id="A0AA49JV12"/>
<evidence type="ECO:0000259" key="2">
    <source>
        <dbReference type="Pfam" id="PF24481"/>
    </source>
</evidence>
<dbReference type="EMBL" id="CP130612">
    <property type="protein sequence ID" value="WKW12424.1"/>
    <property type="molecule type" value="Genomic_DNA"/>
</dbReference>
<name>A0AA49JV12_9BACT</name>
<dbReference type="EMBL" id="CP130613">
    <property type="protein sequence ID" value="WKW15331.1"/>
    <property type="molecule type" value="Genomic_DNA"/>
</dbReference>
<accession>A0AA49K0B7</accession>
<keyword evidence="1" id="KW-0175">Coiled coil</keyword>
<reference evidence="3" key="1">
    <citation type="submission" date="2023-07" db="EMBL/GenBank/DDBJ databases">
        <authorList>
            <person name="Haufschild T."/>
            <person name="Kallscheuer N."/>
            <person name="Hammer J."/>
            <person name="Kohn T."/>
            <person name="Kabuu M."/>
            <person name="Jogler M."/>
            <person name="Wohfarth N."/>
            <person name="Heuer A."/>
            <person name="Rohde M."/>
            <person name="van Teeseling M.C.F."/>
            <person name="Jogler C."/>
        </authorList>
    </citation>
    <scope>NUCLEOTIDE SEQUENCE</scope>
    <source>
        <strain evidence="3">Strain 138</strain>
        <strain evidence="4">Strain 318</strain>
    </source>
</reference>
<organism evidence="3">
    <name type="scientific">Pseudogemmatithrix spongiicola</name>
    <dbReference type="NCBI Taxonomy" id="3062599"/>
    <lineage>
        <taxon>Bacteria</taxon>
        <taxon>Pseudomonadati</taxon>
        <taxon>Gemmatimonadota</taxon>
        <taxon>Gemmatimonadia</taxon>
        <taxon>Gemmatimonadales</taxon>
        <taxon>Gemmatimonadaceae</taxon>
        <taxon>Pseudogemmatithrix</taxon>
    </lineage>
</organism>
<evidence type="ECO:0000256" key="1">
    <source>
        <dbReference type="SAM" id="Coils"/>
    </source>
</evidence>
<dbReference type="KEGG" id="pspc:Strain318_001714"/>
<feature type="domain" description="CT398-like coiled coil hairpin" evidence="2">
    <location>
        <begin position="29"/>
        <end position="185"/>
    </location>
</feature>
<feature type="coiled-coil region" evidence="1">
    <location>
        <begin position="96"/>
        <end position="144"/>
    </location>
</feature>
<dbReference type="Pfam" id="PF24481">
    <property type="entry name" value="CT398_CC"/>
    <property type="match status" value="1"/>
</dbReference>
<dbReference type="RefSeq" id="WP_367885301.1">
    <property type="nucleotide sequence ID" value="NZ_CP130612.1"/>
</dbReference>
<evidence type="ECO:0000313" key="5">
    <source>
        <dbReference type="Proteomes" id="UP001229955"/>
    </source>
</evidence>
<protein>
    <recommendedName>
        <fullName evidence="2">CT398-like coiled coil hairpin domain-containing protein</fullName>
    </recommendedName>
</protein>
<sequence>MSDITSLLALQSDDLIIHEIETKLDALAPRIAELDARRKRLADSVERQQGLVSAEEKKQAFLRDKIAEHRQLIERNQAQFDAVTNIRQATAAAAQMEQAKKIVAGEESDLLALNRRLEEMRGALKAAKDDLTALEAEQATARGEVAEQRAALEGELATAAAKRAETAKAVPTALRTRYDRLRNKKRVHVVVALSGTACGACDTSIPMQRRHAMLSSGAIEPCEVCGVMMYYQA</sequence>
<accession>A0AA49JV12</accession>
<evidence type="ECO:0000313" key="3">
    <source>
        <dbReference type="EMBL" id="WKW12424.1"/>
    </source>
</evidence>
<proteinExistence type="predicted"/>
<keyword evidence="5" id="KW-1185">Reference proteome</keyword>
<dbReference type="InterPro" id="IPR056003">
    <property type="entry name" value="CT398_CC_hairpin"/>
</dbReference>
<dbReference type="Proteomes" id="UP001229955">
    <property type="component" value="Chromosome"/>
</dbReference>